<feature type="region of interest" description="Disordered" evidence="1">
    <location>
        <begin position="367"/>
        <end position="414"/>
    </location>
</feature>
<protein>
    <recommendedName>
        <fullName evidence="2">DUF4706 domain-containing protein</fullName>
    </recommendedName>
</protein>
<dbReference type="EMBL" id="CAXKWB010009389">
    <property type="protein sequence ID" value="CAL4094586.1"/>
    <property type="molecule type" value="Genomic_DNA"/>
</dbReference>
<dbReference type="PANTHER" id="PTHR34394:SF1">
    <property type="entry name" value="SIMILAR TO RIKEN CDNA 2310022B05"/>
    <property type="match status" value="1"/>
</dbReference>
<feature type="compositionally biased region" description="Polar residues" evidence="1">
    <location>
        <begin position="326"/>
        <end position="340"/>
    </location>
</feature>
<feature type="region of interest" description="Disordered" evidence="1">
    <location>
        <begin position="305"/>
        <end position="340"/>
    </location>
</feature>
<sequence length="543" mass="60174">MKLPTICWTSTKPQVSSCLNLKETVGGSVGVLEFIKAPIAEYPRMPTSTESRASMSQPEDYFRDMSSMNRRILDDMSSVQKSWGDQWHQLSYQQQCKVLDQAIVDEETVRRYDSRAMDTGPEVEYFPKLKMPSGQKVVCDESLTARGFTCSWRDEHSAPFSWHTRSQMDLTIDTPPSTPTQPSTPTESHPTTSVEGGESRVLSGERAVYTAKTARPMSLPRPPRFRWHYDIPLDPPSVPEVVVEPPKATTLPPNADEIKKKGKYMLVRGKADNSSSGFLSKLKNAMVSLTATCLPLKPPEGQILTLHEGSPSGEEPDLRPPHVKSQAASTEKNTKCVSSPFSDHMLDPTLSGYVCSLPEDECDDMPYTRRADLSPTKKSKETQKHIPRTSVSATKCSPTPPPKPARLHNPANNGNNSEIQKIDLREHNNIITPSPMSLPLDSNSNANMPQTTTSGDSFDIATIISDSIVSTPTTLTYSPSHTVPTTISHTASMSTLECGNEEPEDKEEPMDIEEDEEEIPLNSSVLDDEEYIPKTGFDFLDNW</sequence>
<dbReference type="Pfam" id="PF15797">
    <property type="entry name" value="DUF4706"/>
    <property type="match status" value="1"/>
</dbReference>
<reference evidence="3 4" key="1">
    <citation type="submission" date="2024-05" db="EMBL/GenBank/DDBJ databases">
        <authorList>
            <person name="Wallberg A."/>
        </authorList>
    </citation>
    <scope>NUCLEOTIDE SEQUENCE [LARGE SCALE GENOMIC DNA]</scope>
</reference>
<feature type="compositionally biased region" description="Low complexity" evidence="1">
    <location>
        <begin position="180"/>
        <end position="193"/>
    </location>
</feature>
<evidence type="ECO:0000256" key="1">
    <source>
        <dbReference type="SAM" id="MobiDB-lite"/>
    </source>
</evidence>
<evidence type="ECO:0000313" key="4">
    <source>
        <dbReference type="Proteomes" id="UP001497623"/>
    </source>
</evidence>
<gene>
    <name evidence="3" type="ORF">MNOR_LOCUS15181</name>
</gene>
<keyword evidence="4" id="KW-1185">Reference proteome</keyword>
<organism evidence="3 4">
    <name type="scientific">Meganyctiphanes norvegica</name>
    <name type="common">Northern krill</name>
    <name type="synonym">Thysanopoda norvegica</name>
    <dbReference type="NCBI Taxonomy" id="48144"/>
    <lineage>
        <taxon>Eukaryota</taxon>
        <taxon>Metazoa</taxon>
        <taxon>Ecdysozoa</taxon>
        <taxon>Arthropoda</taxon>
        <taxon>Crustacea</taxon>
        <taxon>Multicrustacea</taxon>
        <taxon>Malacostraca</taxon>
        <taxon>Eumalacostraca</taxon>
        <taxon>Eucarida</taxon>
        <taxon>Euphausiacea</taxon>
        <taxon>Euphausiidae</taxon>
        <taxon>Meganyctiphanes</taxon>
    </lineage>
</organism>
<dbReference type="InterPro" id="IPR031600">
    <property type="entry name" value="DUF4706"/>
</dbReference>
<comment type="caution">
    <text evidence="3">The sequence shown here is derived from an EMBL/GenBank/DDBJ whole genome shotgun (WGS) entry which is preliminary data.</text>
</comment>
<dbReference type="PANTHER" id="PTHR34394">
    <property type="entry name" value="SIMILAR TO RIKEN CDNA 2310022B05"/>
    <property type="match status" value="1"/>
</dbReference>
<evidence type="ECO:0000313" key="3">
    <source>
        <dbReference type="EMBL" id="CAL4094586.1"/>
    </source>
</evidence>
<feature type="compositionally biased region" description="Acidic residues" evidence="1">
    <location>
        <begin position="499"/>
        <end position="519"/>
    </location>
</feature>
<proteinExistence type="predicted"/>
<feature type="region of interest" description="Disordered" evidence="1">
    <location>
        <begin position="492"/>
        <end position="524"/>
    </location>
</feature>
<name>A0AAV2QQX1_MEGNR</name>
<evidence type="ECO:0000259" key="2">
    <source>
        <dbReference type="Pfam" id="PF15797"/>
    </source>
</evidence>
<dbReference type="Proteomes" id="UP001497623">
    <property type="component" value="Unassembled WGS sequence"/>
</dbReference>
<feature type="domain" description="DUF4706" evidence="2">
    <location>
        <begin position="60"/>
        <end position="170"/>
    </location>
</feature>
<accession>A0AAV2QQX1</accession>
<feature type="region of interest" description="Disordered" evidence="1">
    <location>
        <begin position="169"/>
        <end position="203"/>
    </location>
</feature>
<dbReference type="AlphaFoldDB" id="A0AAV2QQX1"/>